<organism evidence="3 4">
    <name type="scientific">Ficedula albicollis</name>
    <name type="common">Collared flycatcher</name>
    <name type="synonym">Muscicapa albicollis</name>
    <dbReference type="NCBI Taxonomy" id="59894"/>
    <lineage>
        <taxon>Eukaryota</taxon>
        <taxon>Metazoa</taxon>
        <taxon>Chordata</taxon>
        <taxon>Craniata</taxon>
        <taxon>Vertebrata</taxon>
        <taxon>Euteleostomi</taxon>
        <taxon>Archelosauria</taxon>
        <taxon>Archosauria</taxon>
        <taxon>Dinosauria</taxon>
        <taxon>Saurischia</taxon>
        <taxon>Theropoda</taxon>
        <taxon>Coelurosauria</taxon>
        <taxon>Aves</taxon>
        <taxon>Neognathae</taxon>
        <taxon>Neoaves</taxon>
        <taxon>Telluraves</taxon>
        <taxon>Australaves</taxon>
        <taxon>Passeriformes</taxon>
        <taxon>Muscicapidae</taxon>
        <taxon>Ficedula</taxon>
    </lineage>
</organism>
<dbReference type="Gene3D" id="3.40.1440.10">
    <property type="entry name" value="GIY-YIG endonuclease"/>
    <property type="match status" value="1"/>
</dbReference>
<dbReference type="GO" id="GO:0033557">
    <property type="term" value="C:Slx1-Slx4 complex"/>
    <property type="evidence" value="ECO:0007669"/>
    <property type="project" value="TreeGrafter"/>
</dbReference>
<dbReference type="Proteomes" id="UP000016665">
    <property type="component" value="Unplaced"/>
</dbReference>
<dbReference type="Pfam" id="PF01541">
    <property type="entry name" value="GIY-YIG"/>
    <property type="match status" value="1"/>
</dbReference>
<keyword evidence="4" id="KW-1185">Reference proteome</keyword>
<feature type="region of interest" description="Disordered" evidence="1">
    <location>
        <begin position="34"/>
        <end position="56"/>
    </location>
</feature>
<dbReference type="InterPro" id="IPR050381">
    <property type="entry name" value="SLX1_endonuclease"/>
</dbReference>
<name>A0A803WC40_FICAL</name>
<dbReference type="AlphaFoldDB" id="A0A803WC40"/>
<dbReference type="GO" id="GO:0008821">
    <property type="term" value="F:crossover junction DNA endonuclease activity"/>
    <property type="evidence" value="ECO:0007669"/>
    <property type="project" value="TreeGrafter"/>
</dbReference>
<protein>
    <recommendedName>
        <fullName evidence="2">GIY-YIG domain-containing protein</fullName>
    </recommendedName>
</protein>
<reference evidence="3" key="1">
    <citation type="submission" date="2025-08" db="UniProtKB">
        <authorList>
            <consortium name="Ensembl"/>
        </authorList>
    </citation>
    <scope>IDENTIFICATION</scope>
</reference>
<proteinExistence type="predicted"/>
<dbReference type="PANTHER" id="PTHR20208">
    <property type="entry name" value="STRUCTURE-SPECIFIC ENDONUCLEASE SUBUNIT SLX1"/>
    <property type="match status" value="1"/>
</dbReference>
<dbReference type="PROSITE" id="PS50164">
    <property type="entry name" value="GIY_YIG"/>
    <property type="match status" value="1"/>
</dbReference>
<evidence type="ECO:0000256" key="1">
    <source>
        <dbReference type="SAM" id="MobiDB-lite"/>
    </source>
</evidence>
<dbReference type="Ensembl" id="ENSFALT00000025157.1">
    <property type="protein sequence ID" value="ENSFALP00000032546.1"/>
    <property type="gene ID" value="ENSFALG00000024446.1"/>
</dbReference>
<reference evidence="3" key="2">
    <citation type="submission" date="2025-09" db="UniProtKB">
        <authorList>
            <consortium name="Ensembl"/>
        </authorList>
    </citation>
    <scope>IDENTIFICATION</scope>
</reference>
<dbReference type="InterPro" id="IPR000305">
    <property type="entry name" value="GIY-YIG_endonuc"/>
</dbReference>
<evidence type="ECO:0000313" key="3">
    <source>
        <dbReference type="Ensembl" id="ENSFALP00000032546.1"/>
    </source>
</evidence>
<dbReference type="GO" id="GO:0000724">
    <property type="term" value="P:double-strand break repair via homologous recombination"/>
    <property type="evidence" value="ECO:0007669"/>
    <property type="project" value="TreeGrafter"/>
</dbReference>
<evidence type="ECO:0000259" key="2">
    <source>
        <dbReference type="PROSITE" id="PS50164"/>
    </source>
</evidence>
<dbReference type="InterPro" id="IPR035901">
    <property type="entry name" value="GIY-YIG_endonuc_sf"/>
</dbReference>
<sequence length="56" mass="6392">MVALRAVYLLRSVADGGRNRDRIYVGFTVDPRRRLRQHNGGRRKGGARRTSGRGPW</sequence>
<dbReference type="GO" id="GO:0017108">
    <property type="term" value="F:5'-flap endonuclease activity"/>
    <property type="evidence" value="ECO:0007669"/>
    <property type="project" value="TreeGrafter"/>
</dbReference>
<evidence type="ECO:0000313" key="4">
    <source>
        <dbReference type="Proteomes" id="UP000016665"/>
    </source>
</evidence>
<feature type="domain" description="GIY-YIG" evidence="2">
    <location>
        <begin position="3"/>
        <end position="56"/>
    </location>
</feature>
<dbReference type="PANTHER" id="PTHR20208:SF10">
    <property type="entry name" value="STRUCTURE-SPECIFIC ENDONUCLEASE SUBUNIT SLX1"/>
    <property type="match status" value="1"/>
</dbReference>
<accession>A0A803WC40</accession>
<dbReference type="SUPFAM" id="SSF82771">
    <property type="entry name" value="GIY-YIG endonuclease"/>
    <property type="match status" value="1"/>
</dbReference>